<dbReference type="InterPro" id="IPR021557">
    <property type="entry name" value="DUF3016"/>
</dbReference>
<evidence type="ECO:0000256" key="1">
    <source>
        <dbReference type="SAM" id="SignalP"/>
    </source>
</evidence>
<dbReference type="Proteomes" id="UP000295294">
    <property type="component" value="Chromosome 1"/>
</dbReference>
<gene>
    <name evidence="2" type="ORF">E0W60_07045</name>
</gene>
<feature type="signal peptide" evidence="1">
    <location>
        <begin position="1"/>
        <end position="31"/>
    </location>
</feature>
<dbReference type="OrthoDB" id="195620at2"/>
<reference evidence="2 3" key="1">
    <citation type="submission" date="2019-03" db="EMBL/GenBank/DDBJ databases">
        <title>Efficiently degradation of phenoxyalkanoic acid herbicides by Cupriavidus oxalaticus strain X32.</title>
        <authorList>
            <person name="Sheng X."/>
        </authorList>
    </citation>
    <scope>NUCLEOTIDE SEQUENCE [LARGE SCALE GENOMIC DNA]</scope>
    <source>
        <strain evidence="2 3">X32</strain>
    </source>
</reference>
<evidence type="ECO:0000313" key="3">
    <source>
        <dbReference type="Proteomes" id="UP000295294"/>
    </source>
</evidence>
<keyword evidence="1" id="KW-0732">Signal</keyword>
<sequence>MARSRRLLAACAAPMGLMCAIGAVSAFSAFAAPPAGTLTVSFPHPETYTDAAYRSAYGSDRERAQVMNDIRRHFDELAARYLPQGYALSIAVLDVDLAGHFEPWRVRGDDVRIVRDVTWPRMTLRYELRGSDGAVIGSGEQRISDQNFNMGVNVYSQSDRLRYEKAMMDRWFDETVRRRIAAREDGQG</sequence>
<name>A0A4P7L5U6_9BURK</name>
<dbReference type="AlphaFoldDB" id="A0A4P7L5U6"/>
<protein>
    <submittedName>
        <fullName evidence="2">DUF3016 domain-containing protein</fullName>
    </submittedName>
</protein>
<evidence type="ECO:0000313" key="2">
    <source>
        <dbReference type="EMBL" id="QBY50914.1"/>
    </source>
</evidence>
<proteinExistence type="predicted"/>
<dbReference type="RefSeq" id="WP_135703471.1">
    <property type="nucleotide sequence ID" value="NZ_CP038634.1"/>
</dbReference>
<dbReference type="Pfam" id="PF11454">
    <property type="entry name" value="DUF3016"/>
    <property type="match status" value="1"/>
</dbReference>
<dbReference type="KEGG" id="cox:E0W60_07045"/>
<dbReference type="STRING" id="1349762.GCA_001592245_04762"/>
<organism evidence="2 3">
    <name type="scientific">Cupriavidus oxalaticus</name>
    <dbReference type="NCBI Taxonomy" id="96344"/>
    <lineage>
        <taxon>Bacteria</taxon>
        <taxon>Pseudomonadati</taxon>
        <taxon>Pseudomonadota</taxon>
        <taxon>Betaproteobacteria</taxon>
        <taxon>Burkholderiales</taxon>
        <taxon>Burkholderiaceae</taxon>
        <taxon>Cupriavidus</taxon>
    </lineage>
</organism>
<feature type="chain" id="PRO_5020986793" evidence="1">
    <location>
        <begin position="32"/>
        <end position="188"/>
    </location>
</feature>
<dbReference type="EMBL" id="CP038634">
    <property type="protein sequence ID" value="QBY50914.1"/>
    <property type="molecule type" value="Genomic_DNA"/>
</dbReference>
<accession>A0A4P7L5U6</accession>